<dbReference type="AlphaFoldDB" id="A0A5S4ZSW4"/>
<gene>
    <name evidence="7" type="ORF">LX24_01420</name>
</gene>
<name>A0A5S4ZSW4_9FIRM</name>
<dbReference type="InterPro" id="IPR029095">
    <property type="entry name" value="NarX-like_N"/>
</dbReference>
<keyword evidence="2 5" id="KW-0812">Transmembrane</keyword>
<evidence type="ECO:0000313" key="7">
    <source>
        <dbReference type="EMBL" id="TYO96029.1"/>
    </source>
</evidence>
<feature type="transmembrane region" description="Helical" evidence="5">
    <location>
        <begin position="12"/>
        <end position="33"/>
    </location>
</feature>
<evidence type="ECO:0000256" key="4">
    <source>
        <dbReference type="ARBA" id="ARBA00023136"/>
    </source>
</evidence>
<keyword evidence="4 5" id="KW-0472">Membrane</keyword>
<evidence type="ECO:0000256" key="5">
    <source>
        <dbReference type="SAM" id="Phobius"/>
    </source>
</evidence>
<proteinExistence type="predicted"/>
<reference evidence="7 8" key="1">
    <citation type="submission" date="2019-07" db="EMBL/GenBank/DDBJ databases">
        <title>Genomic Encyclopedia of Type Strains, Phase I: the one thousand microbial genomes (KMG-I) project.</title>
        <authorList>
            <person name="Kyrpides N."/>
        </authorList>
    </citation>
    <scope>NUCLEOTIDE SEQUENCE [LARGE SCALE GENOMIC DNA]</scope>
    <source>
        <strain evidence="7 8">DSM 6562</strain>
    </source>
</reference>
<dbReference type="Proteomes" id="UP000323166">
    <property type="component" value="Unassembled WGS sequence"/>
</dbReference>
<evidence type="ECO:0000256" key="2">
    <source>
        <dbReference type="ARBA" id="ARBA00022692"/>
    </source>
</evidence>
<accession>A0A5S4ZSW4</accession>
<dbReference type="RefSeq" id="WP_166511438.1">
    <property type="nucleotide sequence ID" value="NZ_VNHM01000006.1"/>
</dbReference>
<protein>
    <submittedName>
        <fullName evidence="7">PilJ/NarX-like methyl-accepting chemotaxis transducer</fullName>
    </submittedName>
</protein>
<dbReference type="Gene3D" id="6.10.340.10">
    <property type="match status" value="1"/>
</dbReference>
<dbReference type="GO" id="GO:0016020">
    <property type="term" value="C:membrane"/>
    <property type="evidence" value="ECO:0007669"/>
    <property type="project" value="UniProtKB-SubCell"/>
</dbReference>
<sequence length="224" mass="25117">MLSGLSIKWKLLIPVIFILLMTVVQIFLITNMIKAQQADAARVNLAGRQRAISQKMTKETLNYIIQQDGLIAEKQAAEMETLEKSLKTLINGGTIELSGRTVLIEPTQNEAILSALNEAEQYWEMNKHIFTEALIQPTPAAVTEINNASSGLLERFDKIAGMYETASNEMVRRNMIFIYTGLSFFLLIAAAAWYYVQRNFVRPLLFLRDTANKIAAGDLSQLAD</sequence>
<evidence type="ECO:0000313" key="8">
    <source>
        <dbReference type="Proteomes" id="UP000323166"/>
    </source>
</evidence>
<evidence type="ECO:0000256" key="3">
    <source>
        <dbReference type="ARBA" id="ARBA00022989"/>
    </source>
</evidence>
<feature type="transmembrane region" description="Helical" evidence="5">
    <location>
        <begin position="176"/>
        <end position="196"/>
    </location>
</feature>
<dbReference type="Pfam" id="PF13675">
    <property type="entry name" value="PilJ"/>
    <property type="match status" value="1"/>
</dbReference>
<evidence type="ECO:0000259" key="6">
    <source>
        <dbReference type="Pfam" id="PF13675"/>
    </source>
</evidence>
<keyword evidence="3 5" id="KW-1133">Transmembrane helix</keyword>
<keyword evidence="8" id="KW-1185">Reference proteome</keyword>
<comment type="caution">
    <text evidence="7">The sequence shown here is derived from an EMBL/GenBank/DDBJ whole genome shotgun (WGS) entry which is preliminary data.</text>
</comment>
<organism evidence="7 8">
    <name type="scientific">Desulfallas thermosapovorans DSM 6562</name>
    <dbReference type="NCBI Taxonomy" id="1121431"/>
    <lineage>
        <taxon>Bacteria</taxon>
        <taxon>Bacillati</taxon>
        <taxon>Bacillota</taxon>
        <taxon>Clostridia</taxon>
        <taxon>Eubacteriales</taxon>
        <taxon>Desulfallaceae</taxon>
        <taxon>Desulfallas</taxon>
    </lineage>
</organism>
<evidence type="ECO:0000256" key="1">
    <source>
        <dbReference type="ARBA" id="ARBA00004141"/>
    </source>
</evidence>
<feature type="domain" description="NarX-like N-terminal" evidence="6">
    <location>
        <begin position="35"/>
        <end position="127"/>
    </location>
</feature>
<comment type="subcellular location">
    <subcellularLocation>
        <location evidence="1">Membrane</location>
        <topology evidence="1">Multi-pass membrane protein</topology>
    </subcellularLocation>
</comment>
<dbReference type="EMBL" id="VNHM01000006">
    <property type="protein sequence ID" value="TYO96029.1"/>
    <property type="molecule type" value="Genomic_DNA"/>
</dbReference>